<dbReference type="Gene3D" id="3.30.450.20">
    <property type="entry name" value="PAS domain"/>
    <property type="match status" value="1"/>
</dbReference>
<evidence type="ECO:0000313" key="2">
    <source>
        <dbReference type="Proteomes" id="UP000837803"/>
    </source>
</evidence>
<dbReference type="SUPFAM" id="SSF55785">
    <property type="entry name" value="PYP-like sensor domain (PAS domain)"/>
    <property type="match status" value="1"/>
</dbReference>
<sequence length="305" mass="34635">MHHLTTPQILALANKVVSVEDSENLLCANLSGQLRYANISACDKLGYSLSDMLDKCIADYSPNYTDAFWSQHCERTIANGSDQVYTYHQNCKGKRYPVVITSVPHTVDETSEQLICSTVKDAQDSLRYKRMLETVGVSSRTGSFDYNLTDQSILVSDNLLAIMGTDNPESLKPSVIVDRLGREEVSRWNAEMIHFITGYHRMDEQFLMRVAGDQQATIRVVIWSVMEQGKVSSLVGQYEVVDEERKERMVSLEENQRRHIIKALRYTNGRVTGPNGAGKLLDINGKTLFARMKKLRINREDYAQR</sequence>
<accession>A0ABM9B1V0</accession>
<dbReference type="Gene3D" id="1.10.10.60">
    <property type="entry name" value="Homeodomain-like"/>
    <property type="match status" value="1"/>
</dbReference>
<dbReference type="EMBL" id="CAKLPZ010000002">
    <property type="protein sequence ID" value="CAH1001010.1"/>
    <property type="molecule type" value="Genomic_DNA"/>
</dbReference>
<dbReference type="InterPro" id="IPR000014">
    <property type="entry name" value="PAS"/>
</dbReference>
<keyword evidence="2" id="KW-1185">Reference proteome</keyword>
<dbReference type="InterPro" id="IPR035965">
    <property type="entry name" value="PAS-like_dom_sf"/>
</dbReference>
<name>A0ABM9B1V0_9BACT</name>
<organism evidence="1 2">
    <name type="scientific">Neolewinella maritima</name>
    <dbReference type="NCBI Taxonomy" id="1383882"/>
    <lineage>
        <taxon>Bacteria</taxon>
        <taxon>Pseudomonadati</taxon>
        <taxon>Bacteroidota</taxon>
        <taxon>Saprospiria</taxon>
        <taxon>Saprospirales</taxon>
        <taxon>Lewinellaceae</taxon>
        <taxon>Neolewinella</taxon>
    </lineage>
</organism>
<proteinExistence type="predicted"/>
<dbReference type="CDD" id="cd00130">
    <property type="entry name" value="PAS"/>
    <property type="match status" value="1"/>
</dbReference>
<comment type="caution">
    <text evidence="1">The sequence shown here is derived from an EMBL/GenBank/DDBJ whole genome shotgun (WGS) entry which is preliminary data.</text>
</comment>
<gene>
    <name evidence="1" type="ORF">LEM8419_01996</name>
</gene>
<evidence type="ECO:0008006" key="3">
    <source>
        <dbReference type="Google" id="ProtNLM"/>
    </source>
</evidence>
<protein>
    <recommendedName>
        <fullName evidence="3">PAS domain-containing protein</fullName>
    </recommendedName>
</protein>
<dbReference type="RefSeq" id="WP_238750946.1">
    <property type="nucleotide sequence ID" value="NZ_CAKLPZ010000002.1"/>
</dbReference>
<evidence type="ECO:0000313" key="1">
    <source>
        <dbReference type="EMBL" id="CAH1001010.1"/>
    </source>
</evidence>
<reference evidence="1" key="1">
    <citation type="submission" date="2021-12" db="EMBL/GenBank/DDBJ databases">
        <authorList>
            <person name="Rodrigo-Torres L."/>
            <person name="Arahal R. D."/>
            <person name="Lucena T."/>
        </authorList>
    </citation>
    <scope>NUCLEOTIDE SEQUENCE</scope>
    <source>
        <strain evidence="1">CECT 8419</strain>
    </source>
</reference>
<dbReference type="Proteomes" id="UP000837803">
    <property type="component" value="Unassembled WGS sequence"/>
</dbReference>